<comment type="subcellular location">
    <subcellularLocation>
        <location evidence="1">Membrane</location>
        <topology evidence="1">Multi-pass membrane protein</topology>
    </subcellularLocation>
</comment>
<dbReference type="Pfam" id="PF00892">
    <property type="entry name" value="EamA"/>
    <property type="match status" value="2"/>
</dbReference>
<comment type="similarity">
    <text evidence="2">Belongs to the drug/metabolite transporter (DMT) superfamily. 10 TMS drug/metabolite exporter (DME) (TC 2.A.7.3) family.</text>
</comment>
<evidence type="ECO:0000256" key="6">
    <source>
        <dbReference type="SAM" id="Phobius"/>
    </source>
</evidence>
<keyword evidence="4 6" id="KW-1133">Transmembrane helix</keyword>
<dbReference type="PANTHER" id="PTHR22911">
    <property type="entry name" value="ACYL-MALONYL CONDENSING ENZYME-RELATED"/>
    <property type="match status" value="1"/>
</dbReference>
<feature type="transmembrane region" description="Helical" evidence="6">
    <location>
        <begin position="233"/>
        <end position="252"/>
    </location>
</feature>
<evidence type="ECO:0000313" key="8">
    <source>
        <dbReference type="EMBL" id="SDG54487.1"/>
    </source>
</evidence>
<evidence type="ECO:0000256" key="3">
    <source>
        <dbReference type="ARBA" id="ARBA00022692"/>
    </source>
</evidence>
<feature type="transmembrane region" description="Helical" evidence="6">
    <location>
        <begin position="109"/>
        <end position="131"/>
    </location>
</feature>
<evidence type="ECO:0000313" key="9">
    <source>
        <dbReference type="Proteomes" id="UP000217076"/>
    </source>
</evidence>
<feature type="transmembrane region" description="Helical" evidence="6">
    <location>
        <begin position="259"/>
        <end position="280"/>
    </location>
</feature>
<proteinExistence type="inferred from homology"/>
<feature type="domain" description="EamA" evidence="7">
    <location>
        <begin position="22"/>
        <end position="154"/>
    </location>
</feature>
<feature type="transmembrane region" description="Helical" evidence="6">
    <location>
        <begin position="140"/>
        <end position="158"/>
    </location>
</feature>
<dbReference type="InterPro" id="IPR000620">
    <property type="entry name" value="EamA_dom"/>
</dbReference>
<keyword evidence="5 6" id="KW-0472">Membrane</keyword>
<gene>
    <name evidence="8" type="ORF">SAMN05421742_101530</name>
</gene>
<dbReference type="EMBL" id="FNCV01000001">
    <property type="protein sequence ID" value="SDG54487.1"/>
    <property type="molecule type" value="Genomic_DNA"/>
</dbReference>
<feature type="domain" description="EamA" evidence="7">
    <location>
        <begin position="165"/>
        <end position="302"/>
    </location>
</feature>
<feature type="transmembrane region" description="Helical" evidence="6">
    <location>
        <begin position="86"/>
        <end position="103"/>
    </location>
</feature>
<name>A0A1G7V433_9PROT</name>
<dbReference type="Proteomes" id="UP000217076">
    <property type="component" value="Unassembled WGS sequence"/>
</dbReference>
<dbReference type="PANTHER" id="PTHR22911:SF6">
    <property type="entry name" value="SOLUTE CARRIER FAMILY 35 MEMBER G1"/>
    <property type="match status" value="1"/>
</dbReference>
<dbReference type="STRING" id="83401.SAMN05421742_101530"/>
<dbReference type="InterPro" id="IPR037185">
    <property type="entry name" value="EmrE-like"/>
</dbReference>
<feature type="transmembrane region" description="Helical" evidence="6">
    <location>
        <begin position="53"/>
        <end position="74"/>
    </location>
</feature>
<evidence type="ECO:0000259" key="7">
    <source>
        <dbReference type="Pfam" id="PF00892"/>
    </source>
</evidence>
<dbReference type="RefSeq" id="WP_176787549.1">
    <property type="nucleotide sequence ID" value="NZ_FNCV01000001.1"/>
</dbReference>
<dbReference type="SUPFAM" id="SSF103481">
    <property type="entry name" value="Multidrug resistance efflux transporter EmrE"/>
    <property type="match status" value="2"/>
</dbReference>
<evidence type="ECO:0000256" key="5">
    <source>
        <dbReference type="ARBA" id="ARBA00023136"/>
    </source>
</evidence>
<organism evidence="8 9">
    <name type="scientific">Roseospirillum parvum</name>
    <dbReference type="NCBI Taxonomy" id="83401"/>
    <lineage>
        <taxon>Bacteria</taxon>
        <taxon>Pseudomonadati</taxon>
        <taxon>Pseudomonadota</taxon>
        <taxon>Alphaproteobacteria</taxon>
        <taxon>Rhodospirillales</taxon>
        <taxon>Rhodospirillaceae</taxon>
        <taxon>Roseospirillum</taxon>
    </lineage>
</organism>
<feature type="transmembrane region" description="Helical" evidence="6">
    <location>
        <begin position="21"/>
        <end position="41"/>
    </location>
</feature>
<accession>A0A1G7V433</accession>
<sequence>MPRPTPRDLPPAPADHATPPVKGLLLMIAGVMCLPVLDTFAKLLTESVSAGEVAGIRFVVQTLLLAPLASALLGRRLWRPEKPLLQAMRGVLVAGATLLYFAALKEMALPDALAIFFVEPLILTALSALFLGEKVGWRRFSAVGVGLVGALVIIGPQFQQVGTTALLPLGTAICFAAYIALTRQLGGRTGAVAMQFYAGVAGAVVMAVALGLGHAAGIEALTLSWPSGRDWGLILGLGVAATAAHLLIVAALKHAAASLLAPFQYLEVVSATLLGLFVFGDFPRPYVWLGMALIIGSGLFVFWRERRLARRG</sequence>
<keyword evidence="9" id="KW-1185">Reference proteome</keyword>
<dbReference type="AlphaFoldDB" id="A0A1G7V433"/>
<keyword evidence="3 6" id="KW-0812">Transmembrane</keyword>
<evidence type="ECO:0000256" key="2">
    <source>
        <dbReference type="ARBA" id="ARBA00009853"/>
    </source>
</evidence>
<reference evidence="9" key="1">
    <citation type="submission" date="2016-10" db="EMBL/GenBank/DDBJ databases">
        <authorList>
            <person name="Varghese N."/>
            <person name="Submissions S."/>
        </authorList>
    </citation>
    <scope>NUCLEOTIDE SEQUENCE [LARGE SCALE GENOMIC DNA]</scope>
    <source>
        <strain evidence="9">930I</strain>
    </source>
</reference>
<feature type="transmembrane region" description="Helical" evidence="6">
    <location>
        <begin position="286"/>
        <end position="303"/>
    </location>
</feature>
<evidence type="ECO:0000256" key="1">
    <source>
        <dbReference type="ARBA" id="ARBA00004141"/>
    </source>
</evidence>
<evidence type="ECO:0000256" key="4">
    <source>
        <dbReference type="ARBA" id="ARBA00022989"/>
    </source>
</evidence>
<protein>
    <submittedName>
        <fullName evidence="8">Threonine/homoserine efflux transporter RhtA</fullName>
    </submittedName>
</protein>
<feature type="transmembrane region" description="Helical" evidence="6">
    <location>
        <begin position="164"/>
        <end position="181"/>
    </location>
</feature>
<dbReference type="GO" id="GO:0016020">
    <property type="term" value="C:membrane"/>
    <property type="evidence" value="ECO:0007669"/>
    <property type="project" value="UniProtKB-SubCell"/>
</dbReference>
<feature type="transmembrane region" description="Helical" evidence="6">
    <location>
        <begin position="193"/>
        <end position="213"/>
    </location>
</feature>